<gene>
    <name evidence="8" type="primary">LOC106773211</name>
</gene>
<dbReference type="Proteomes" id="UP000087766">
    <property type="component" value="Chromosome 9"/>
</dbReference>
<dbReference type="RefSeq" id="XP_014515409.1">
    <property type="nucleotide sequence ID" value="XM_014659923.1"/>
</dbReference>
<dbReference type="GeneID" id="106773211"/>
<protein>
    <submittedName>
        <fullName evidence="8">Uncharacterized protein LOC106773211</fullName>
    </submittedName>
</protein>
<evidence type="ECO:0000256" key="1">
    <source>
        <dbReference type="ARBA" id="ARBA00022723"/>
    </source>
</evidence>
<dbReference type="Pfam" id="PF06839">
    <property type="entry name" value="Zn_ribbon_GRF"/>
    <property type="match status" value="1"/>
</dbReference>
<accession>A0A1S3VB98</accession>
<dbReference type="InterPro" id="IPR010666">
    <property type="entry name" value="Znf_GRF"/>
</dbReference>
<sequence>MKGESGGNGLTQRTIGSAKSQSCGSSSRLPAKMCGCGETVLLLKATTAKNKGRLFYRCRNWASTSTCNYFEWHEEEVSEIEGKREGLDLCLESDIVVLDQKKKIQKLKRKLQEEKKYGKVMLFVLKTAAENLVDFGGLKLNFA</sequence>
<evidence type="ECO:0000313" key="7">
    <source>
        <dbReference type="Proteomes" id="UP000087766"/>
    </source>
</evidence>
<keyword evidence="1" id="KW-0479">Metal-binding</keyword>
<keyword evidence="7" id="KW-1185">Reference proteome</keyword>
<feature type="domain" description="GRF-type" evidence="6">
    <location>
        <begin position="34"/>
        <end position="76"/>
    </location>
</feature>
<evidence type="ECO:0000313" key="8">
    <source>
        <dbReference type="RefSeq" id="XP_014515409.1"/>
    </source>
</evidence>
<organism evidence="7 8">
    <name type="scientific">Vigna radiata var. radiata</name>
    <name type="common">Mung bean</name>
    <name type="synonym">Phaseolus aureus</name>
    <dbReference type="NCBI Taxonomy" id="3916"/>
    <lineage>
        <taxon>Eukaryota</taxon>
        <taxon>Viridiplantae</taxon>
        <taxon>Streptophyta</taxon>
        <taxon>Embryophyta</taxon>
        <taxon>Tracheophyta</taxon>
        <taxon>Spermatophyta</taxon>
        <taxon>Magnoliopsida</taxon>
        <taxon>eudicotyledons</taxon>
        <taxon>Gunneridae</taxon>
        <taxon>Pentapetalae</taxon>
        <taxon>rosids</taxon>
        <taxon>fabids</taxon>
        <taxon>Fabales</taxon>
        <taxon>Fabaceae</taxon>
        <taxon>Papilionoideae</taxon>
        <taxon>50 kb inversion clade</taxon>
        <taxon>NPAAA clade</taxon>
        <taxon>indigoferoid/millettioid clade</taxon>
        <taxon>Phaseoleae</taxon>
        <taxon>Vigna</taxon>
    </lineage>
</organism>
<evidence type="ECO:0000256" key="5">
    <source>
        <dbReference type="SAM" id="MobiDB-lite"/>
    </source>
</evidence>
<evidence type="ECO:0000259" key="6">
    <source>
        <dbReference type="PROSITE" id="PS51999"/>
    </source>
</evidence>
<dbReference type="AlphaFoldDB" id="A0A1S3VB98"/>
<reference evidence="8" key="2">
    <citation type="submission" date="2025-08" db="UniProtKB">
        <authorList>
            <consortium name="RefSeq"/>
        </authorList>
    </citation>
    <scope>IDENTIFICATION</scope>
    <source>
        <tissue evidence="8">Leaf</tissue>
    </source>
</reference>
<dbReference type="PROSITE" id="PS51999">
    <property type="entry name" value="ZF_GRF"/>
    <property type="match status" value="1"/>
</dbReference>
<keyword evidence="3" id="KW-0862">Zinc</keyword>
<evidence type="ECO:0000256" key="4">
    <source>
        <dbReference type="PROSITE-ProRule" id="PRU01343"/>
    </source>
</evidence>
<proteinExistence type="predicted"/>
<evidence type="ECO:0000256" key="2">
    <source>
        <dbReference type="ARBA" id="ARBA00022771"/>
    </source>
</evidence>
<reference evidence="7" key="1">
    <citation type="journal article" date="2014" name="Nat. Commun.">
        <title>Genome sequence of mungbean and insights into evolution within Vigna species.</title>
        <authorList>
            <person name="Kang Y.J."/>
            <person name="Kim S.K."/>
            <person name="Kim M.Y."/>
            <person name="Lestari P."/>
            <person name="Kim K.H."/>
            <person name="Ha B.K."/>
            <person name="Jun T.H."/>
            <person name="Hwang W.J."/>
            <person name="Lee T."/>
            <person name="Lee J."/>
            <person name="Shim S."/>
            <person name="Yoon M.Y."/>
            <person name="Jang Y.E."/>
            <person name="Han K.S."/>
            <person name="Taeprayoon P."/>
            <person name="Yoon N."/>
            <person name="Somta P."/>
            <person name="Tanya P."/>
            <person name="Kim K.S."/>
            <person name="Gwag J.G."/>
            <person name="Moon J.K."/>
            <person name="Lee Y.H."/>
            <person name="Park B.S."/>
            <person name="Bombarely A."/>
            <person name="Doyle J.J."/>
            <person name="Jackson S.A."/>
            <person name="Schafleitner R."/>
            <person name="Srinives P."/>
            <person name="Varshney R.K."/>
            <person name="Lee S.H."/>
        </authorList>
    </citation>
    <scope>NUCLEOTIDE SEQUENCE [LARGE SCALE GENOMIC DNA]</scope>
    <source>
        <strain evidence="7">cv. VC1973A</strain>
    </source>
</reference>
<dbReference type="KEGG" id="vra:106773211"/>
<keyword evidence="2 4" id="KW-0863">Zinc-finger</keyword>
<evidence type="ECO:0000256" key="3">
    <source>
        <dbReference type="ARBA" id="ARBA00022833"/>
    </source>
</evidence>
<dbReference type="PANTHER" id="PTHR33248">
    <property type="entry name" value="ZINC ION-BINDING PROTEIN"/>
    <property type="match status" value="1"/>
</dbReference>
<dbReference type="OrthoDB" id="1436449at2759"/>
<name>A0A1S3VB98_VIGRR</name>
<dbReference type="GO" id="GO:0008270">
    <property type="term" value="F:zinc ion binding"/>
    <property type="evidence" value="ECO:0007669"/>
    <property type="project" value="UniProtKB-KW"/>
</dbReference>
<feature type="region of interest" description="Disordered" evidence="5">
    <location>
        <begin position="1"/>
        <end position="29"/>
    </location>
</feature>
<feature type="compositionally biased region" description="Low complexity" evidence="5">
    <location>
        <begin position="17"/>
        <end position="27"/>
    </location>
</feature>